<dbReference type="PANTHER" id="PTHR10380">
    <property type="entry name" value="CUTICLE PROTEIN"/>
    <property type="match status" value="1"/>
</dbReference>
<protein>
    <submittedName>
        <fullName evidence="5">Cuticle protein 10.9 like protein</fullName>
    </submittedName>
</protein>
<evidence type="ECO:0000313" key="6">
    <source>
        <dbReference type="Proteomes" id="UP000807504"/>
    </source>
</evidence>
<keyword evidence="6" id="KW-1185">Reference proteome</keyword>
<dbReference type="EMBL" id="JABXBU010000003">
    <property type="protein sequence ID" value="KAF8791766.1"/>
    <property type="molecule type" value="Genomic_DNA"/>
</dbReference>
<evidence type="ECO:0000256" key="3">
    <source>
        <dbReference type="PROSITE-ProRule" id="PRU00497"/>
    </source>
</evidence>
<dbReference type="PROSITE" id="PS51155">
    <property type="entry name" value="CHIT_BIND_RR_2"/>
    <property type="match status" value="1"/>
</dbReference>
<accession>A0A8T0FLG7</accession>
<sequence length="225" mass="24442">MNQGYQFYLPFSFQEINQPIPYSFNYAAPSEDGGSSSHQESGDGSGRVSGSYSLNNLEGHSRTVEYVADEAGFRATVRTNEPGTANINPADVVMDSSAEAAPVSYSLGTAAAPVTRVAPAAQAGRPGVRYVRGLRLPGRIRPGVSIRSTTTTSASSYTDYRAWSLVFHWTTALTQPFCDQHISQQLLMWPSSIVQCVRTLEPLPDPSCIFIRWELCPTPSSNKAL</sequence>
<evidence type="ECO:0000256" key="4">
    <source>
        <dbReference type="SAM" id="MobiDB-lite"/>
    </source>
</evidence>
<organism evidence="5 6">
    <name type="scientific">Argiope bruennichi</name>
    <name type="common">Wasp spider</name>
    <name type="synonym">Aranea bruennichi</name>
    <dbReference type="NCBI Taxonomy" id="94029"/>
    <lineage>
        <taxon>Eukaryota</taxon>
        <taxon>Metazoa</taxon>
        <taxon>Ecdysozoa</taxon>
        <taxon>Arthropoda</taxon>
        <taxon>Chelicerata</taxon>
        <taxon>Arachnida</taxon>
        <taxon>Araneae</taxon>
        <taxon>Araneomorphae</taxon>
        <taxon>Entelegynae</taxon>
        <taxon>Araneoidea</taxon>
        <taxon>Araneidae</taxon>
        <taxon>Argiope</taxon>
    </lineage>
</organism>
<dbReference type="GO" id="GO:0062129">
    <property type="term" value="C:chitin-based extracellular matrix"/>
    <property type="evidence" value="ECO:0007669"/>
    <property type="project" value="TreeGrafter"/>
</dbReference>
<dbReference type="PANTHER" id="PTHR10380:SF235">
    <property type="entry name" value="CUTICULAR PROTEIN 73D, ISOFORM B"/>
    <property type="match status" value="1"/>
</dbReference>
<reference evidence="5" key="2">
    <citation type="submission" date="2020-06" db="EMBL/GenBank/DDBJ databases">
        <authorList>
            <person name="Sheffer M."/>
        </authorList>
    </citation>
    <scope>NUCLEOTIDE SEQUENCE</scope>
</reference>
<evidence type="ECO:0000313" key="5">
    <source>
        <dbReference type="EMBL" id="KAF8791766.1"/>
    </source>
</evidence>
<evidence type="ECO:0000256" key="1">
    <source>
        <dbReference type="ARBA" id="ARBA00002980"/>
    </source>
</evidence>
<dbReference type="GO" id="GO:0008010">
    <property type="term" value="F:structural constituent of chitin-based larval cuticle"/>
    <property type="evidence" value="ECO:0007669"/>
    <property type="project" value="TreeGrafter"/>
</dbReference>
<evidence type="ECO:0000256" key="2">
    <source>
        <dbReference type="ARBA" id="ARBA00022460"/>
    </source>
</evidence>
<keyword evidence="2 3" id="KW-0193">Cuticle</keyword>
<feature type="region of interest" description="Disordered" evidence="4">
    <location>
        <begin position="24"/>
        <end position="54"/>
    </location>
</feature>
<proteinExistence type="predicted"/>
<dbReference type="Pfam" id="PF00379">
    <property type="entry name" value="Chitin_bind_4"/>
    <property type="match status" value="1"/>
</dbReference>
<comment type="function">
    <text evidence="1">Component of the rigid cuticle of the spider.</text>
</comment>
<dbReference type="AlphaFoldDB" id="A0A8T0FLG7"/>
<dbReference type="InterPro" id="IPR050468">
    <property type="entry name" value="Cuticle_Struct_Prot"/>
</dbReference>
<comment type="caution">
    <text evidence="5">The sequence shown here is derived from an EMBL/GenBank/DDBJ whole genome shotgun (WGS) entry which is preliminary data.</text>
</comment>
<dbReference type="InterPro" id="IPR000618">
    <property type="entry name" value="Insect_cuticle"/>
</dbReference>
<gene>
    <name evidence="5" type="ORF">HNY73_003449</name>
</gene>
<name>A0A8T0FLG7_ARGBR</name>
<dbReference type="Proteomes" id="UP000807504">
    <property type="component" value="Unassembled WGS sequence"/>
</dbReference>
<reference evidence="5" key="1">
    <citation type="journal article" date="2020" name="bioRxiv">
        <title>Chromosome-level reference genome of the European wasp spider Argiope bruennichi: a resource for studies on range expansion and evolutionary adaptation.</title>
        <authorList>
            <person name="Sheffer M.M."/>
            <person name="Hoppe A."/>
            <person name="Krehenwinkel H."/>
            <person name="Uhl G."/>
            <person name="Kuss A.W."/>
            <person name="Jensen L."/>
            <person name="Jensen C."/>
            <person name="Gillespie R.G."/>
            <person name="Hoff K.J."/>
            <person name="Prost S."/>
        </authorList>
    </citation>
    <scope>NUCLEOTIDE SEQUENCE</scope>
</reference>
<dbReference type="InterPro" id="IPR031311">
    <property type="entry name" value="CHIT_BIND_RR_consensus"/>
</dbReference>
<dbReference type="PROSITE" id="PS00233">
    <property type="entry name" value="CHIT_BIND_RR_1"/>
    <property type="match status" value="1"/>
</dbReference>